<dbReference type="InterPro" id="IPR037522">
    <property type="entry name" value="HD_GYP_dom"/>
</dbReference>
<reference evidence="5" key="2">
    <citation type="submission" date="2023-01" db="EMBL/GenBank/DDBJ databases">
        <title>Draft genome sequence of Litoribrevibacter albus strain NBRC 110071.</title>
        <authorList>
            <person name="Sun Q."/>
            <person name="Mori K."/>
        </authorList>
    </citation>
    <scope>NUCLEOTIDE SEQUENCE</scope>
    <source>
        <strain evidence="5">NBRC 110071</strain>
    </source>
</reference>
<feature type="domain" description="Response regulatory" evidence="3">
    <location>
        <begin position="22"/>
        <end position="137"/>
    </location>
</feature>
<protein>
    <submittedName>
        <fullName evidence="5">Two-component system response regulator</fullName>
    </submittedName>
</protein>
<evidence type="ECO:0000259" key="4">
    <source>
        <dbReference type="PROSITE" id="PS51832"/>
    </source>
</evidence>
<feature type="domain" description="HD-GYP" evidence="4">
    <location>
        <begin position="145"/>
        <end position="342"/>
    </location>
</feature>
<evidence type="ECO:0000256" key="1">
    <source>
        <dbReference type="ARBA" id="ARBA00022801"/>
    </source>
</evidence>
<comment type="caution">
    <text evidence="5">The sequence shown here is derived from an EMBL/GenBank/DDBJ whole genome shotgun (WGS) entry which is preliminary data.</text>
</comment>
<dbReference type="Proteomes" id="UP001161389">
    <property type="component" value="Unassembled WGS sequence"/>
</dbReference>
<evidence type="ECO:0000313" key="6">
    <source>
        <dbReference type="Proteomes" id="UP001161389"/>
    </source>
</evidence>
<evidence type="ECO:0000256" key="2">
    <source>
        <dbReference type="PROSITE-ProRule" id="PRU00169"/>
    </source>
</evidence>
<feature type="modified residue" description="4-aspartylphosphate" evidence="2">
    <location>
        <position position="70"/>
    </location>
</feature>
<reference evidence="5" key="1">
    <citation type="journal article" date="2014" name="Int. J. Syst. Evol. Microbiol.">
        <title>Complete genome sequence of Corynebacterium casei LMG S-19264T (=DSM 44701T), isolated from a smear-ripened cheese.</title>
        <authorList>
            <consortium name="US DOE Joint Genome Institute (JGI-PGF)"/>
            <person name="Walter F."/>
            <person name="Albersmeier A."/>
            <person name="Kalinowski J."/>
            <person name="Ruckert C."/>
        </authorList>
    </citation>
    <scope>NUCLEOTIDE SEQUENCE</scope>
    <source>
        <strain evidence="5">NBRC 110071</strain>
    </source>
</reference>
<keyword evidence="1" id="KW-0378">Hydrolase</keyword>
<proteinExistence type="predicted"/>
<dbReference type="SMART" id="SM00448">
    <property type="entry name" value="REC"/>
    <property type="match status" value="1"/>
</dbReference>
<dbReference type="SMART" id="SM00471">
    <property type="entry name" value="HDc"/>
    <property type="match status" value="1"/>
</dbReference>
<evidence type="ECO:0000313" key="5">
    <source>
        <dbReference type="EMBL" id="GLQ31053.1"/>
    </source>
</evidence>
<dbReference type="EMBL" id="BSNM01000011">
    <property type="protein sequence ID" value="GLQ31053.1"/>
    <property type="molecule type" value="Genomic_DNA"/>
</dbReference>
<dbReference type="SUPFAM" id="SSF109604">
    <property type="entry name" value="HD-domain/PDEase-like"/>
    <property type="match status" value="1"/>
</dbReference>
<dbReference type="InterPro" id="IPR052020">
    <property type="entry name" value="Cyclic_di-GMP/3'3'-cGAMP_PDE"/>
</dbReference>
<name>A0AA37SAV6_9GAMM</name>
<dbReference type="GO" id="GO:0004112">
    <property type="term" value="F:cyclic-nucleotide phosphodiesterase activity"/>
    <property type="evidence" value="ECO:0007669"/>
    <property type="project" value="UniProtKB-ARBA"/>
</dbReference>
<keyword evidence="6" id="KW-1185">Reference proteome</keyword>
<dbReference type="InterPro" id="IPR003607">
    <property type="entry name" value="HD/PDEase_dom"/>
</dbReference>
<dbReference type="PANTHER" id="PTHR45228">
    <property type="entry name" value="CYCLIC DI-GMP PHOSPHODIESTERASE TM_0186-RELATED"/>
    <property type="match status" value="1"/>
</dbReference>
<dbReference type="GO" id="GO:0000160">
    <property type="term" value="P:phosphorelay signal transduction system"/>
    <property type="evidence" value="ECO:0007669"/>
    <property type="project" value="InterPro"/>
</dbReference>
<dbReference type="Pfam" id="PF13487">
    <property type="entry name" value="HD_5"/>
    <property type="match status" value="1"/>
</dbReference>
<dbReference type="GO" id="GO:0009214">
    <property type="term" value="P:cyclic nucleotide catabolic process"/>
    <property type="evidence" value="ECO:0007669"/>
    <property type="project" value="UniProtKB-ARBA"/>
</dbReference>
<keyword evidence="2" id="KW-0597">Phosphoprotein</keyword>
<dbReference type="FunFam" id="1.10.3210.10:FF:000018">
    <property type="entry name" value="Two-component system response regulator"/>
    <property type="match status" value="1"/>
</dbReference>
<dbReference type="Pfam" id="PF00072">
    <property type="entry name" value="Response_reg"/>
    <property type="match status" value="1"/>
</dbReference>
<dbReference type="RefSeq" id="WP_284380534.1">
    <property type="nucleotide sequence ID" value="NZ_BSNM01000011.1"/>
</dbReference>
<dbReference type="InterPro" id="IPR001789">
    <property type="entry name" value="Sig_transdc_resp-reg_receiver"/>
</dbReference>
<dbReference type="Gene3D" id="1.10.3210.10">
    <property type="entry name" value="Hypothetical protein af1432"/>
    <property type="match status" value="1"/>
</dbReference>
<organism evidence="5 6">
    <name type="scientific">Litoribrevibacter albus</name>
    <dbReference type="NCBI Taxonomy" id="1473156"/>
    <lineage>
        <taxon>Bacteria</taxon>
        <taxon>Pseudomonadati</taxon>
        <taxon>Pseudomonadota</taxon>
        <taxon>Gammaproteobacteria</taxon>
        <taxon>Oceanospirillales</taxon>
        <taxon>Oceanospirillaceae</taxon>
        <taxon>Litoribrevibacter</taxon>
    </lineage>
</organism>
<dbReference type="AlphaFoldDB" id="A0AA37SAV6"/>
<dbReference type="CDD" id="cd00077">
    <property type="entry name" value="HDc"/>
    <property type="match status" value="1"/>
</dbReference>
<dbReference type="PROSITE" id="PS50110">
    <property type="entry name" value="RESPONSE_REGULATORY"/>
    <property type="match status" value="1"/>
</dbReference>
<dbReference type="SUPFAM" id="SSF52172">
    <property type="entry name" value="CheY-like"/>
    <property type="match status" value="1"/>
</dbReference>
<gene>
    <name evidence="5" type="ORF">GCM10007876_15320</name>
</gene>
<evidence type="ECO:0000259" key="3">
    <source>
        <dbReference type="PROSITE" id="PS50110"/>
    </source>
</evidence>
<dbReference type="PANTHER" id="PTHR45228:SF1">
    <property type="entry name" value="CYCLIC DI-GMP PHOSPHODIESTERASE TM_0186"/>
    <property type="match status" value="1"/>
</dbReference>
<dbReference type="PROSITE" id="PS51832">
    <property type="entry name" value="HD_GYP"/>
    <property type="match status" value="1"/>
</dbReference>
<sequence length="378" mass="42445">MDNIKDCKINESLSTTITKQSRILIVDDEPANIQVLRGILGGQYQLLFAKSGQQAIEVALNHTPDLILMDVVMPEMSGYEAVAELKKMKETADIPVIFITSMSGDAHETQGFDCKAVDYITKPAHPNIVLARVRTHLSLVRIDALNKTREQIIHCLGHAAEYKDNETGLHVIRMSKYSKVIAEAAGLTEEECELICTAAPMHDIGKIGIPDRVLLKPGKLTEQEWLVMKRHPFIGHQIIGNQDSPLLALAASIAYTHHEKWNGTGYPRGLKGREIPLEGRIVALADVFDALTTARPYKPAWSIDKALNLITEEAGEHFDPNLVPLFLDNIEKILEIREEWMETDSYNPAEDENSFQSMEMFLDSEEEIEEPRYGTFEK</sequence>
<accession>A0AA37SAV6</accession>
<dbReference type="InterPro" id="IPR011006">
    <property type="entry name" value="CheY-like_superfamily"/>
</dbReference>
<dbReference type="Gene3D" id="3.40.50.2300">
    <property type="match status" value="1"/>
</dbReference>